<reference evidence="1 2" key="1">
    <citation type="journal article" date="2021" name="Elife">
        <title>Chloroplast acquisition without the gene transfer in kleptoplastic sea slugs, Plakobranchus ocellatus.</title>
        <authorList>
            <person name="Maeda T."/>
            <person name="Takahashi S."/>
            <person name="Yoshida T."/>
            <person name="Shimamura S."/>
            <person name="Takaki Y."/>
            <person name="Nagai Y."/>
            <person name="Toyoda A."/>
            <person name="Suzuki Y."/>
            <person name="Arimoto A."/>
            <person name="Ishii H."/>
            <person name="Satoh N."/>
            <person name="Nishiyama T."/>
            <person name="Hasebe M."/>
            <person name="Maruyama T."/>
            <person name="Minagawa J."/>
            <person name="Obokata J."/>
            <person name="Shigenobu S."/>
        </authorList>
    </citation>
    <scope>NUCLEOTIDE SEQUENCE [LARGE SCALE GENOMIC DNA]</scope>
</reference>
<dbReference type="AlphaFoldDB" id="A0AAV4I5M6"/>
<evidence type="ECO:0000313" key="2">
    <source>
        <dbReference type="Proteomes" id="UP000762676"/>
    </source>
</evidence>
<gene>
    <name evidence="1" type="ORF">ElyMa_002923000</name>
</gene>
<comment type="caution">
    <text evidence="1">The sequence shown here is derived from an EMBL/GenBank/DDBJ whole genome shotgun (WGS) entry which is preliminary data.</text>
</comment>
<keyword evidence="2" id="KW-1185">Reference proteome</keyword>
<protein>
    <submittedName>
        <fullName evidence="1">Uncharacterized protein</fullName>
    </submittedName>
</protein>
<dbReference type="Proteomes" id="UP000762676">
    <property type="component" value="Unassembled WGS sequence"/>
</dbReference>
<evidence type="ECO:0000313" key="1">
    <source>
        <dbReference type="EMBL" id="GFS04868.1"/>
    </source>
</evidence>
<dbReference type="EMBL" id="BMAT01006038">
    <property type="protein sequence ID" value="GFS04868.1"/>
    <property type="molecule type" value="Genomic_DNA"/>
</dbReference>
<organism evidence="1 2">
    <name type="scientific">Elysia marginata</name>
    <dbReference type="NCBI Taxonomy" id="1093978"/>
    <lineage>
        <taxon>Eukaryota</taxon>
        <taxon>Metazoa</taxon>
        <taxon>Spiralia</taxon>
        <taxon>Lophotrochozoa</taxon>
        <taxon>Mollusca</taxon>
        <taxon>Gastropoda</taxon>
        <taxon>Heterobranchia</taxon>
        <taxon>Euthyneura</taxon>
        <taxon>Panpulmonata</taxon>
        <taxon>Sacoglossa</taxon>
        <taxon>Placobranchoidea</taxon>
        <taxon>Plakobranchidae</taxon>
        <taxon>Elysia</taxon>
    </lineage>
</organism>
<name>A0AAV4I5M6_9GAST</name>
<sequence length="52" mass="5954">MEDRQQLDTELGKRPRGRQAKRGGLLNVTFVTAAFWHDQVLHNCMRAGDLES</sequence>
<accession>A0AAV4I5M6</accession>
<proteinExistence type="predicted"/>